<proteinExistence type="predicted"/>
<dbReference type="EMBL" id="JAFNEN010000371">
    <property type="protein sequence ID" value="KAG8184531.1"/>
    <property type="molecule type" value="Genomic_DNA"/>
</dbReference>
<dbReference type="Proteomes" id="UP000827092">
    <property type="component" value="Unassembled WGS sequence"/>
</dbReference>
<sequence>MVRPVYMLKNSVCHDEFLHHLKVCCYFRNSYRSYVMCQRSTLAEYVRGVCWSTQRLHNLVGLGMKVIEPVNFD</sequence>
<comment type="caution">
    <text evidence="1">The sequence shown here is derived from an EMBL/GenBank/DDBJ whole genome shotgun (WGS) entry which is preliminary data.</text>
</comment>
<evidence type="ECO:0000313" key="1">
    <source>
        <dbReference type="EMBL" id="KAG8184531.1"/>
    </source>
</evidence>
<dbReference type="AlphaFoldDB" id="A0AAV6UMR0"/>
<evidence type="ECO:0000313" key="2">
    <source>
        <dbReference type="Proteomes" id="UP000827092"/>
    </source>
</evidence>
<gene>
    <name evidence="1" type="ORF">JTE90_023545</name>
</gene>
<keyword evidence="2" id="KW-1185">Reference proteome</keyword>
<reference evidence="1 2" key="1">
    <citation type="journal article" date="2022" name="Nat. Ecol. Evol.">
        <title>A masculinizing supergene underlies an exaggerated male reproductive morph in a spider.</title>
        <authorList>
            <person name="Hendrickx F."/>
            <person name="De Corte Z."/>
            <person name="Sonet G."/>
            <person name="Van Belleghem S.M."/>
            <person name="Kostlbacher S."/>
            <person name="Vangestel C."/>
        </authorList>
    </citation>
    <scope>NUCLEOTIDE SEQUENCE [LARGE SCALE GENOMIC DNA]</scope>
    <source>
        <strain evidence="1">W744_W776</strain>
    </source>
</reference>
<accession>A0AAV6UMR0</accession>
<protein>
    <submittedName>
        <fullName evidence="1">Uncharacterized protein</fullName>
    </submittedName>
</protein>
<name>A0AAV6UMR0_9ARAC</name>
<organism evidence="1 2">
    <name type="scientific">Oedothorax gibbosus</name>
    <dbReference type="NCBI Taxonomy" id="931172"/>
    <lineage>
        <taxon>Eukaryota</taxon>
        <taxon>Metazoa</taxon>
        <taxon>Ecdysozoa</taxon>
        <taxon>Arthropoda</taxon>
        <taxon>Chelicerata</taxon>
        <taxon>Arachnida</taxon>
        <taxon>Araneae</taxon>
        <taxon>Araneomorphae</taxon>
        <taxon>Entelegynae</taxon>
        <taxon>Araneoidea</taxon>
        <taxon>Linyphiidae</taxon>
        <taxon>Erigoninae</taxon>
        <taxon>Oedothorax</taxon>
    </lineage>
</organism>